<protein>
    <submittedName>
        <fullName evidence="2">Uncharacterized protein</fullName>
    </submittedName>
</protein>
<gene>
    <name evidence="2" type="ORF">BDP27DRAFT_1370200</name>
</gene>
<evidence type="ECO:0000313" key="3">
    <source>
        <dbReference type="Proteomes" id="UP000772434"/>
    </source>
</evidence>
<comment type="caution">
    <text evidence="2">The sequence shown here is derived from an EMBL/GenBank/DDBJ whole genome shotgun (WGS) entry which is preliminary data.</text>
</comment>
<dbReference type="AlphaFoldDB" id="A0A9P5PCF9"/>
<evidence type="ECO:0000313" key="2">
    <source>
        <dbReference type="EMBL" id="KAF9060819.1"/>
    </source>
</evidence>
<keyword evidence="1" id="KW-1133">Transmembrane helix</keyword>
<feature type="transmembrane region" description="Helical" evidence="1">
    <location>
        <begin position="77"/>
        <end position="104"/>
    </location>
</feature>
<keyword evidence="1" id="KW-0812">Transmembrane</keyword>
<proteinExistence type="predicted"/>
<keyword evidence="1" id="KW-0472">Membrane</keyword>
<dbReference type="EMBL" id="JADNRY010000226">
    <property type="protein sequence ID" value="KAF9060819.1"/>
    <property type="molecule type" value="Genomic_DNA"/>
</dbReference>
<organism evidence="2 3">
    <name type="scientific">Rhodocollybia butyracea</name>
    <dbReference type="NCBI Taxonomy" id="206335"/>
    <lineage>
        <taxon>Eukaryota</taxon>
        <taxon>Fungi</taxon>
        <taxon>Dikarya</taxon>
        <taxon>Basidiomycota</taxon>
        <taxon>Agaricomycotina</taxon>
        <taxon>Agaricomycetes</taxon>
        <taxon>Agaricomycetidae</taxon>
        <taxon>Agaricales</taxon>
        <taxon>Marasmiineae</taxon>
        <taxon>Omphalotaceae</taxon>
        <taxon>Rhodocollybia</taxon>
    </lineage>
</organism>
<feature type="transmembrane region" description="Helical" evidence="1">
    <location>
        <begin position="125"/>
        <end position="147"/>
    </location>
</feature>
<keyword evidence="3" id="KW-1185">Reference proteome</keyword>
<accession>A0A9P5PCF9</accession>
<name>A0A9P5PCF9_9AGAR</name>
<dbReference type="Proteomes" id="UP000772434">
    <property type="component" value="Unassembled WGS sequence"/>
</dbReference>
<reference evidence="2" key="1">
    <citation type="submission" date="2020-11" db="EMBL/GenBank/DDBJ databases">
        <authorList>
            <consortium name="DOE Joint Genome Institute"/>
            <person name="Ahrendt S."/>
            <person name="Riley R."/>
            <person name="Andreopoulos W."/>
            <person name="Labutti K."/>
            <person name="Pangilinan J."/>
            <person name="Ruiz-Duenas F.J."/>
            <person name="Barrasa J.M."/>
            <person name="Sanchez-Garcia M."/>
            <person name="Camarero S."/>
            <person name="Miyauchi S."/>
            <person name="Serrano A."/>
            <person name="Linde D."/>
            <person name="Babiker R."/>
            <person name="Drula E."/>
            <person name="Ayuso-Fernandez I."/>
            <person name="Pacheco R."/>
            <person name="Padilla G."/>
            <person name="Ferreira P."/>
            <person name="Barriuso J."/>
            <person name="Kellner H."/>
            <person name="Castanera R."/>
            <person name="Alfaro M."/>
            <person name="Ramirez L."/>
            <person name="Pisabarro A.G."/>
            <person name="Kuo A."/>
            <person name="Tritt A."/>
            <person name="Lipzen A."/>
            <person name="He G."/>
            <person name="Yan M."/>
            <person name="Ng V."/>
            <person name="Cullen D."/>
            <person name="Martin F."/>
            <person name="Rosso M.-N."/>
            <person name="Henrissat B."/>
            <person name="Hibbett D."/>
            <person name="Martinez A.T."/>
            <person name="Grigoriev I.V."/>
        </authorList>
    </citation>
    <scope>NUCLEOTIDE SEQUENCE</scope>
    <source>
        <strain evidence="2">AH 40177</strain>
    </source>
</reference>
<sequence length="340" mass="37381">MSSSASDSIAKGIVIPQSCYLLNNYSILSGCGLTQGIMLSCRDLYSGAFFFGSISGAATKLIFILRVYALFGQKRSLLILLCPFIIADIIGAFLMRFSTIVIASQGTYVESFSSCFWTGNFELQILSVVVLTSIILNASCQIIYILVEVVHPFLQLTFDSIIFVLTLFRMVHHHMRTRKSGIHSITEVILHDGIQTALALELVLSGGIVSNNAEGAALVVNNLTLNVLPNLLINRFVLNLRAFSNRTIQHSSKGPSDISIPTLNALSFAENRFLGNIGASLDFNQWDEVEEPETGVEREDGDIGWENLDRVVNPLTTLVPVIYNYEKGGTVSFVPMQTWS</sequence>
<evidence type="ECO:0000256" key="1">
    <source>
        <dbReference type="SAM" id="Phobius"/>
    </source>
</evidence>
<feature type="transmembrane region" description="Helical" evidence="1">
    <location>
        <begin position="48"/>
        <end position="71"/>
    </location>
</feature>
<feature type="transmembrane region" description="Helical" evidence="1">
    <location>
        <begin position="153"/>
        <end position="171"/>
    </location>
</feature>